<reference evidence="1 2" key="1">
    <citation type="journal article" date="2016" name="Mol. Biol. Evol.">
        <title>Comparative Genomics of Early-Diverging Mushroom-Forming Fungi Provides Insights into the Origins of Lignocellulose Decay Capabilities.</title>
        <authorList>
            <person name="Nagy L.G."/>
            <person name="Riley R."/>
            <person name="Tritt A."/>
            <person name="Adam C."/>
            <person name="Daum C."/>
            <person name="Floudas D."/>
            <person name="Sun H."/>
            <person name="Yadav J.S."/>
            <person name="Pangilinan J."/>
            <person name="Larsson K.H."/>
            <person name="Matsuura K."/>
            <person name="Barry K."/>
            <person name="Labutti K."/>
            <person name="Kuo R."/>
            <person name="Ohm R.A."/>
            <person name="Bhattacharya S.S."/>
            <person name="Shirouzu T."/>
            <person name="Yoshinaga Y."/>
            <person name="Martin F.M."/>
            <person name="Grigoriev I.V."/>
            <person name="Hibbett D.S."/>
        </authorList>
    </citation>
    <scope>NUCLEOTIDE SEQUENCE [LARGE SCALE GENOMIC DNA]</scope>
    <source>
        <strain evidence="1 2">HHB12029</strain>
    </source>
</reference>
<evidence type="ECO:0000313" key="1">
    <source>
        <dbReference type="EMBL" id="KZV93815.1"/>
    </source>
</evidence>
<proteinExistence type="predicted"/>
<evidence type="ECO:0000313" key="2">
    <source>
        <dbReference type="Proteomes" id="UP000077266"/>
    </source>
</evidence>
<dbReference type="InParanoid" id="A0A165ISH4"/>
<organism evidence="1 2">
    <name type="scientific">Exidia glandulosa HHB12029</name>
    <dbReference type="NCBI Taxonomy" id="1314781"/>
    <lineage>
        <taxon>Eukaryota</taxon>
        <taxon>Fungi</taxon>
        <taxon>Dikarya</taxon>
        <taxon>Basidiomycota</taxon>
        <taxon>Agaricomycotina</taxon>
        <taxon>Agaricomycetes</taxon>
        <taxon>Auriculariales</taxon>
        <taxon>Exidiaceae</taxon>
        <taxon>Exidia</taxon>
    </lineage>
</organism>
<name>A0A165ISH4_EXIGL</name>
<protein>
    <submittedName>
        <fullName evidence="1">Uncharacterized protein</fullName>
    </submittedName>
</protein>
<gene>
    <name evidence="1" type="ORF">EXIGLDRAFT_32947</name>
</gene>
<sequence length="170" mass="18882">MIHCDCDGWTLRFPCTVWSPCLVSRLVPVFGEKHADGAQLSSRSLPARPWPFGPGVCYALCTLKQPPLLPPNPMTLRGALSRSQHALLPFPCESVRTHPPLSWPYYDCGAPRHRPSQRAGHLDGSRARRVGSRRRAEVLPLSACAWRAQTPTPGRGIELRCEMKCHRGAL</sequence>
<keyword evidence="2" id="KW-1185">Reference proteome</keyword>
<dbReference type="Proteomes" id="UP000077266">
    <property type="component" value="Unassembled WGS sequence"/>
</dbReference>
<dbReference type="EMBL" id="KV425983">
    <property type="protein sequence ID" value="KZV93815.1"/>
    <property type="molecule type" value="Genomic_DNA"/>
</dbReference>
<accession>A0A165ISH4</accession>
<dbReference type="AlphaFoldDB" id="A0A165ISH4"/>